<protein>
    <submittedName>
        <fullName evidence="1">Uncharacterized protein</fullName>
    </submittedName>
</protein>
<dbReference type="EMBL" id="RCMI01000339">
    <property type="protein sequence ID" value="KAG2916462.1"/>
    <property type="molecule type" value="Genomic_DNA"/>
</dbReference>
<proteinExistence type="predicted"/>
<evidence type="ECO:0000313" key="1">
    <source>
        <dbReference type="EMBL" id="KAG2855766.1"/>
    </source>
</evidence>
<evidence type="ECO:0000313" key="2">
    <source>
        <dbReference type="EMBL" id="KAG2916462.1"/>
    </source>
</evidence>
<reference evidence="1" key="1">
    <citation type="submission" date="2018-10" db="EMBL/GenBank/DDBJ databases">
        <title>Effector identification in a new, highly contiguous assembly of the strawberry crown rot pathogen Phytophthora cactorum.</title>
        <authorList>
            <person name="Armitage A.D."/>
            <person name="Nellist C.F."/>
            <person name="Bates H."/>
            <person name="Vickerstaff R.J."/>
            <person name="Harrison R.J."/>
        </authorList>
    </citation>
    <scope>NUCLEOTIDE SEQUENCE</scope>
    <source>
        <strain evidence="1">15-7</strain>
        <strain evidence="2">4032</strain>
        <strain evidence="3">P421</strain>
    </source>
</reference>
<evidence type="ECO:0000313" key="4">
    <source>
        <dbReference type="Proteomes" id="UP000735874"/>
    </source>
</evidence>
<dbReference type="AlphaFoldDB" id="A0A8T0Z1A6"/>
<gene>
    <name evidence="1" type="ORF">PC113_g12176</name>
    <name evidence="2" type="ORF">PC115_g11059</name>
    <name evidence="3" type="ORF">PC129_g5365</name>
</gene>
<dbReference type="VEuPathDB" id="FungiDB:PC110_g15054"/>
<dbReference type="Proteomes" id="UP000774804">
    <property type="component" value="Unassembled WGS sequence"/>
</dbReference>
<name>A0A8T0Z1A6_9STRA</name>
<organism evidence="1 4">
    <name type="scientific">Phytophthora cactorum</name>
    <dbReference type="NCBI Taxonomy" id="29920"/>
    <lineage>
        <taxon>Eukaryota</taxon>
        <taxon>Sar</taxon>
        <taxon>Stramenopiles</taxon>
        <taxon>Oomycota</taxon>
        <taxon>Peronosporomycetes</taxon>
        <taxon>Peronosporales</taxon>
        <taxon>Peronosporaceae</taxon>
        <taxon>Phytophthora</taxon>
    </lineage>
</organism>
<dbReference type="Proteomes" id="UP000760860">
    <property type="component" value="Unassembled WGS sequence"/>
</dbReference>
<dbReference type="EMBL" id="RCMV01000127">
    <property type="protein sequence ID" value="KAG3223976.1"/>
    <property type="molecule type" value="Genomic_DNA"/>
</dbReference>
<sequence length="233" mass="26593">MLICLDHKVISLYKCGEHVTRAMPPHSRSLTAQKEFAKQMTRAGMKPAQIRTAMLLHFGMRPSKLPSLQKVQNVECYYRRTKLGEPRMSVDFLLLESCTDVLHVLYTPPKRTYNSATNSMQEALQVPTQVRANTARMEAEKQPMTGWPVDMANQSYPCSYLFKYGNCVHRQFAMQERTRIDGNGDEVLVNRGVPKRKRTTEGPAPTCRPRQAALHLLDTHYSGNKRALQLDAR</sequence>
<dbReference type="EMBL" id="RCMG01000362">
    <property type="protein sequence ID" value="KAG2855766.1"/>
    <property type="molecule type" value="Genomic_DNA"/>
</dbReference>
<evidence type="ECO:0000313" key="3">
    <source>
        <dbReference type="EMBL" id="KAG3223976.1"/>
    </source>
</evidence>
<dbReference type="VEuPathDB" id="FungiDB:PC110_g15055"/>
<dbReference type="Proteomes" id="UP000735874">
    <property type="component" value="Unassembled WGS sequence"/>
</dbReference>
<accession>A0A8T0Z1A6</accession>
<comment type="caution">
    <text evidence="1">The sequence shown here is derived from an EMBL/GenBank/DDBJ whole genome shotgun (WGS) entry which is preliminary data.</text>
</comment>